<dbReference type="SUPFAM" id="SSF53955">
    <property type="entry name" value="Lysozyme-like"/>
    <property type="match status" value="1"/>
</dbReference>
<comment type="caution">
    <text evidence="6">The sequence shown here is derived from an EMBL/GenBank/DDBJ whole genome shotgun (WGS) entry which is preliminary data.</text>
</comment>
<gene>
    <name evidence="6" type="ORF">CUD01_17180</name>
</gene>
<accession>A0A4Y3KD11</accession>
<evidence type="ECO:0000256" key="1">
    <source>
        <dbReference type="ARBA" id="ARBA00010830"/>
    </source>
</evidence>
<keyword evidence="2" id="KW-0732">Signal</keyword>
<dbReference type="Proteomes" id="UP000315842">
    <property type="component" value="Unassembled WGS sequence"/>
</dbReference>
<feature type="domain" description="G5" evidence="5">
    <location>
        <begin position="235"/>
        <end position="315"/>
    </location>
</feature>
<comment type="similarity">
    <text evidence="1">Belongs to the transglycosylase family. Rpf subfamily.</text>
</comment>
<dbReference type="EMBL" id="BJLP01000025">
    <property type="protein sequence ID" value="GEA81274.1"/>
    <property type="molecule type" value="Genomic_DNA"/>
</dbReference>
<dbReference type="CDD" id="cd13925">
    <property type="entry name" value="RPF"/>
    <property type="match status" value="1"/>
</dbReference>
<dbReference type="SMART" id="SM01208">
    <property type="entry name" value="G5"/>
    <property type="match status" value="1"/>
</dbReference>
<keyword evidence="7" id="KW-1185">Reference proteome</keyword>
<proteinExistence type="inferred from homology"/>
<sequence length="418" mass="43595">MPGNHDGWSPVPFSTRIGRLITRTRATTEPTAPLDTTTEQGGRPGRRLALPALVAAGALVVAGGTAVYAQAHKTVTLDVDGTTRTVTTFAGSVDGLLSDEGVATGARDSVDPAGSLSDGDVVTVRHAHRVTVAQDGKHRTVWTTALTADEALDLLAVRDPDVQLVASRSGGGRPELSLDLSLRGPATIVVDGKELEVGDVRTTVADALEDAGIALGGYDRVRLANDDERHVRVVVQRVSVRTVTRSEEVAFSSSEKDDPSRYVGTQAVTTKGVPGTRTIVERVTTVDGKETKRVLVADTQTVNPVHEVVSVGTKKRPVVSSGGGGGSSRGGPIGDTRDADSLNWAALAKCESGGNPTIVSANGLYHGLYQFSVGTWRSVGGAGLPSQASPAEQTSRAKMLYLRSGAGQWPHCGPRLFS</sequence>
<evidence type="ECO:0000256" key="2">
    <source>
        <dbReference type="ARBA" id="ARBA00022729"/>
    </source>
</evidence>
<name>A0A4Y3KD11_CELUD</name>
<keyword evidence="3" id="KW-0378">Hydrolase</keyword>
<evidence type="ECO:0000256" key="3">
    <source>
        <dbReference type="ARBA" id="ARBA00022801"/>
    </source>
</evidence>
<dbReference type="InterPro" id="IPR007137">
    <property type="entry name" value="DUF348"/>
</dbReference>
<organism evidence="6 7">
    <name type="scientific">Cellulomonas uda</name>
    <dbReference type="NCBI Taxonomy" id="1714"/>
    <lineage>
        <taxon>Bacteria</taxon>
        <taxon>Bacillati</taxon>
        <taxon>Actinomycetota</taxon>
        <taxon>Actinomycetes</taxon>
        <taxon>Micrococcales</taxon>
        <taxon>Cellulomonadaceae</taxon>
        <taxon>Cellulomonas</taxon>
    </lineage>
</organism>
<feature type="compositionally biased region" description="Gly residues" evidence="4">
    <location>
        <begin position="321"/>
        <end position="333"/>
    </location>
</feature>
<feature type="region of interest" description="Disordered" evidence="4">
    <location>
        <begin position="21"/>
        <end position="45"/>
    </location>
</feature>
<dbReference type="Gene3D" id="1.10.530.10">
    <property type="match status" value="1"/>
</dbReference>
<dbReference type="PROSITE" id="PS51109">
    <property type="entry name" value="G5"/>
    <property type="match status" value="1"/>
</dbReference>
<dbReference type="InterPro" id="IPR011098">
    <property type="entry name" value="G5_dom"/>
</dbReference>
<evidence type="ECO:0000313" key="6">
    <source>
        <dbReference type="EMBL" id="GEA81274.1"/>
    </source>
</evidence>
<dbReference type="InterPro" id="IPR010618">
    <property type="entry name" value="RPF"/>
</dbReference>
<feature type="compositionally biased region" description="Low complexity" evidence="4">
    <location>
        <begin position="23"/>
        <end position="45"/>
    </location>
</feature>
<reference evidence="6 7" key="1">
    <citation type="submission" date="2019-06" db="EMBL/GenBank/DDBJ databases">
        <title>Whole genome shotgun sequence of Cellulomonas uda NBRC 3747.</title>
        <authorList>
            <person name="Hosoyama A."/>
            <person name="Uohara A."/>
            <person name="Ohji S."/>
            <person name="Ichikawa N."/>
        </authorList>
    </citation>
    <scope>NUCLEOTIDE SEQUENCE [LARGE SCALE GENOMIC DNA]</scope>
    <source>
        <strain evidence="6 7">NBRC 3747</strain>
    </source>
</reference>
<dbReference type="Pfam" id="PF06737">
    <property type="entry name" value="Transglycosylas"/>
    <property type="match status" value="1"/>
</dbReference>
<feature type="region of interest" description="Disordered" evidence="4">
    <location>
        <begin position="315"/>
        <end position="337"/>
    </location>
</feature>
<dbReference type="Gene3D" id="2.20.230.10">
    <property type="entry name" value="Resuscitation-promoting factor rpfb"/>
    <property type="match status" value="1"/>
</dbReference>
<evidence type="ECO:0000256" key="4">
    <source>
        <dbReference type="SAM" id="MobiDB-lite"/>
    </source>
</evidence>
<dbReference type="GO" id="GO:0016787">
    <property type="term" value="F:hydrolase activity"/>
    <property type="evidence" value="ECO:0007669"/>
    <property type="project" value="UniProtKB-KW"/>
</dbReference>
<dbReference type="Pfam" id="PF03990">
    <property type="entry name" value="DUF348"/>
    <property type="match status" value="3"/>
</dbReference>
<protein>
    <recommendedName>
        <fullName evidence="5">G5 domain-containing protein</fullName>
    </recommendedName>
</protein>
<dbReference type="Pfam" id="PF07501">
    <property type="entry name" value="G5"/>
    <property type="match status" value="1"/>
</dbReference>
<evidence type="ECO:0000259" key="5">
    <source>
        <dbReference type="PROSITE" id="PS51109"/>
    </source>
</evidence>
<dbReference type="InterPro" id="IPR023346">
    <property type="entry name" value="Lysozyme-like_dom_sf"/>
</dbReference>
<dbReference type="AlphaFoldDB" id="A0A4Y3KD11"/>
<evidence type="ECO:0000313" key="7">
    <source>
        <dbReference type="Proteomes" id="UP000315842"/>
    </source>
</evidence>